<keyword evidence="7" id="KW-1185">Reference proteome</keyword>
<evidence type="ECO:0000313" key="7">
    <source>
        <dbReference type="Proteomes" id="UP000007431"/>
    </source>
</evidence>
<dbReference type="GeneID" id="9593506"/>
<protein>
    <recommendedName>
        <fullName evidence="5">DNA endonuclease activator Ctp1 C-terminal domain-containing protein</fullName>
    </recommendedName>
</protein>
<dbReference type="InterPro" id="IPR033316">
    <property type="entry name" value="RBBP8-like"/>
</dbReference>
<evidence type="ECO:0000313" key="6">
    <source>
        <dbReference type="EMBL" id="EFI91811.1"/>
    </source>
</evidence>
<evidence type="ECO:0000256" key="1">
    <source>
        <dbReference type="ARBA" id="ARBA00004123"/>
    </source>
</evidence>
<dbReference type="InParanoid" id="D8QK15"/>
<dbReference type="EMBL" id="GL377315">
    <property type="protein sequence ID" value="EFI91811.1"/>
    <property type="molecule type" value="Genomic_DNA"/>
</dbReference>
<keyword evidence="2" id="KW-0227">DNA damage</keyword>
<dbReference type="AlphaFoldDB" id="D8QK15"/>
<feature type="domain" description="DNA endonuclease activator Ctp1 C-terminal" evidence="5">
    <location>
        <begin position="22"/>
        <end position="127"/>
    </location>
</feature>
<dbReference type="Proteomes" id="UP000007431">
    <property type="component" value="Unassembled WGS sequence"/>
</dbReference>
<name>D8QK15_SCHCM</name>
<organism evidence="7">
    <name type="scientific">Schizophyllum commune (strain H4-8 / FGSC 9210)</name>
    <name type="common">Split gill fungus</name>
    <dbReference type="NCBI Taxonomy" id="578458"/>
    <lineage>
        <taxon>Eukaryota</taxon>
        <taxon>Fungi</taxon>
        <taxon>Dikarya</taxon>
        <taxon>Basidiomycota</taxon>
        <taxon>Agaricomycotina</taxon>
        <taxon>Agaricomycetes</taxon>
        <taxon>Agaricomycetidae</taxon>
        <taxon>Agaricales</taxon>
        <taxon>Schizophyllaceae</taxon>
        <taxon>Schizophyllum</taxon>
    </lineage>
</organism>
<feature type="non-terminal residue" evidence="6">
    <location>
        <position position="1"/>
    </location>
</feature>
<feature type="region of interest" description="Disordered" evidence="4">
    <location>
        <begin position="52"/>
        <end position="124"/>
    </location>
</feature>
<gene>
    <name evidence="6" type="ORF">SCHCODRAFT_61934</name>
</gene>
<keyword evidence="3" id="KW-0539">Nucleus</keyword>
<accession>D8QK15</accession>
<reference evidence="6 7" key="1">
    <citation type="journal article" date="2010" name="Nat. Biotechnol.">
        <title>Genome sequence of the model mushroom Schizophyllum commune.</title>
        <authorList>
            <person name="Ohm R.A."/>
            <person name="de Jong J.F."/>
            <person name="Lugones L.G."/>
            <person name="Aerts A."/>
            <person name="Kothe E."/>
            <person name="Stajich J.E."/>
            <person name="de Vries R.P."/>
            <person name="Record E."/>
            <person name="Levasseur A."/>
            <person name="Baker S.E."/>
            <person name="Bartholomew K.A."/>
            <person name="Coutinho P.M."/>
            <person name="Erdmann S."/>
            <person name="Fowler T.J."/>
            <person name="Gathman A.C."/>
            <person name="Lombard V."/>
            <person name="Henrissat B."/>
            <person name="Knabe N."/>
            <person name="Kuees U."/>
            <person name="Lilly W.W."/>
            <person name="Lindquist E."/>
            <person name="Lucas S."/>
            <person name="Magnuson J.K."/>
            <person name="Piumi F."/>
            <person name="Raudaskoski M."/>
            <person name="Salamov A."/>
            <person name="Schmutz J."/>
            <person name="Schwarze F.W.M.R."/>
            <person name="vanKuyk P.A."/>
            <person name="Horton J.S."/>
            <person name="Grigoriev I.V."/>
            <person name="Woesten H.A.B."/>
        </authorList>
    </citation>
    <scope>NUCLEOTIDE SEQUENCE [LARGE SCALE GENOMIC DNA]</scope>
    <source>
        <strain evidence="7">H4-8 / FGSC 9210</strain>
    </source>
</reference>
<comment type="subcellular location">
    <subcellularLocation>
        <location evidence="1">Nucleus</location>
    </subcellularLocation>
</comment>
<dbReference type="GO" id="GO:0010792">
    <property type="term" value="P:DNA double-strand break processing involved in repair via single-strand annealing"/>
    <property type="evidence" value="ECO:0007669"/>
    <property type="project" value="TreeGrafter"/>
</dbReference>
<dbReference type="Pfam" id="PF08573">
    <property type="entry name" value="SAE2"/>
    <property type="match status" value="1"/>
</dbReference>
<evidence type="ECO:0000259" key="5">
    <source>
        <dbReference type="Pfam" id="PF08573"/>
    </source>
</evidence>
<dbReference type="PANTHER" id="PTHR15107">
    <property type="entry name" value="RETINOBLASTOMA BINDING PROTEIN 8"/>
    <property type="match status" value="1"/>
</dbReference>
<feature type="compositionally biased region" description="Basic and acidic residues" evidence="4">
    <location>
        <begin position="75"/>
        <end position="95"/>
    </location>
</feature>
<dbReference type="OMA" id="MINPDAN"/>
<evidence type="ECO:0000256" key="2">
    <source>
        <dbReference type="ARBA" id="ARBA00022763"/>
    </source>
</evidence>
<dbReference type="GO" id="GO:0003684">
    <property type="term" value="F:damaged DNA binding"/>
    <property type="evidence" value="ECO:0007669"/>
    <property type="project" value="TreeGrafter"/>
</dbReference>
<dbReference type="VEuPathDB" id="FungiDB:SCHCODRAFT_02120806"/>
<dbReference type="HOGENOM" id="CLU_121088_0_0_1"/>
<evidence type="ECO:0000256" key="3">
    <source>
        <dbReference type="ARBA" id="ARBA00023242"/>
    </source>
</evidence>
<dbReference type="eggNOG" id="ENOG502S92Z">
    <property type="taxonomic scope" value="Eukaryota"/>
</dbReference>
<dbReference type="PANTHER" id="PTHR15107:SF0">
    <property type="entry name" value="DNA ENDONUCLEASE ACTIVATOR CTP1 C-TERMINAL DOMAIN-CONTAINING PROTEIN"/>
    <property type="match status" value="1"/>
</dbReference>
<sequence>SDTTINSLFEIDRTRNNGADFQFEDVVRGRESRKRLEATDCECCREYYEAVGPLPARPQGPLWRSPSRSPRKHRPECQHHQDDRRQDDHRDEQVQAHRQAISRHRQQWARAKTPPGYWEIGFPSTQEVTDMNERAREMHRDKLRVVEAEARKDGGRYRRR</sequence>
<dbReference type="GO" id="GO:0005634">
    <property type="term" value="C:nucleus"/>
    <property type="evidence" value="ECO:0007669"/>
    <property type="project" value="UniProtKB-SubCell"/>
</dbReference>
<dbReference type="KEGG" id="scm:SCHCO_02120806"/>
<dbReference type="InterPro" id="IPR013882">
    <property type="entry name" value="Ctp1_C"/>
</dbReference>
<dbReference type="OrthoDB" id="5801062at2759"/>
<dbReference type="STRING" id="578458.D8QK15"/>
<proteinExistence type="predicted"/>
<evidence type="ECO:0000256" key="4">
    <source>
        <dbReference type="SAM" id="MobiDB-lite"/>
    </source>
</evidence>